<reference evidence="5 7" key="1">
    <citation type="journal article" date="2015" name="J. Bacteriol.">
        <title>Resources for Genetic and Genomic Analysis of Emerging Pathogen Acinetobacter baumannii.</title>
        <authorList>
            <person name="Gallagher L.A."/>
            <person name="Ramage E."/>
            <person name="Weiss E.J."/>
            <person name="Radey M."/>
            <person name="Hayden H.S."/>
            <person name="Held K.G."/>
            <person name="Huse H.K."/>
            <person name="Zurawski D.V."/>
            <person name="Brittnacher M.J."/>
            <person name="Manoil C."/>
        </authorList>
    </citation>
    <scope>NUCLEOTIDE SEQUENCE [LARGE SCALE GENOMIC DNA]</scope>
    <source>
        <strain evidence="5 7">AB5075-UW</strain>
    </source>
</reference>
<dbReference type="Proteomes" id="UP000032746">
    <property type="component" value="Chromosome"/>
</dbReference>
<dbReference type="PATRIC" id="fig|470.1345.peg.1961"/>
<evidence type="ECO:0000313" key="7">
    <source>
        <dbReference type="Proteomes" id="UP000032746"/>
    </source>
</evidence>
<keyword evidence="1" id="KW-0812">Transmembrane</keyword>
<keyword evidence="6" id="KW-0378">Hydrolase</keyword>
<name>A0A0D5YHL0_ACIBA</name>
<dbReference type="InterPro" id="IPR008020">
    <property type="entry name" value="G8P"/>
</dbReference>
<evidence type="ECO:0000256" key="2">
    <source>
        <dbReference type="SAM" id="SignalP"/>
    </source>
</evidence>
<feature type="transmembrane region" description="Helical" evidence="1">
    <location>
        <begin position="46"/>
        <end position="65"/>
    </location>
</feature>
<dbReference type="RefSeq" id="WP_001093107.1">
    <property type="nucleotide sequence ID" value="NZ_AP022077.1"/>
</dbReference>
<keyword evidence="2" id="KW-0732">Signal</keyword>
<evidence type="ECO:0000313" key="4">
    <source>
        <dbReference type="EMBL" id="AKA31746.1"/>
    </source>
</evidence>
<reference evidence="7" key="2">
    <citation type="submission" date="2015-03" db="EMBL/GenBank/DDBJ databases">
        <authorList>
            <person name="Gallagher L.A."/>
            <person name="Hayden H.S."/>
            <person name="Weiss E.J."/>
            <person name="Hager K.R."/>
            <person name="Ramage E."/>
            <person name="Radey M.R."/>
            <person name="Bydalek R."/>
            <person name="Manoil C."/>
            <person name="Miller S.I."/>
            <person name="Brittnacher M.J."/>
        </authorList>
    </citation>
    <scope>NUCLEOTIDE SEQUENCE [LARGE SCALE GENOMIC DNA]</scope>
    <source>
        <strain evidence="7">AB5075-UW</strain>
    </source>
</reference>
<evidence type="ECO:0000313" key="8">
    <source>
        <dbReference type="Proteomes" id="UP000280073"/>
    </source>
</evidence>
<dbReference type="Proteomes" id="UP000280073">
    <property type="component" value="Unassembled WGS sequence"/>
</dbReference>
<feature type="chain" id="PRO_5015035787" evidence="2">
    <location>
        <begin position="31"/>
        <end position="72"/>
    </location>
</feature>
<dbReference type="AlphaFoldDB" id="A0A0D5YHL0"/>
<organism evidence="5 7">
    <name type="scientific">Acinetobacter baumannii</name>
    <dbReference type="NCBI Taxonomy" id="470"/>
    <lineage>
        <taxon>Bacteria</taxon>
        <taxon>Pseudomonadati</taxon>
        <taxon>Pseudomonadota</taxon>
        <taxon>Gammaproteobacteria</taxon>
        <taxon>Moraxellales</taxon>
        <taxon>Moraxellaceae</taxon>
        <taxon>Acinetobacter</taxon>
        <taxon>Acinetobacter calcoaceticus/baumannii complex</taxon>
    </lineage>
</organism>
<gene>
    <name evidence="3" type="ORF">ABUW_2006</name>
    <name evidence="4" type="ORF">ABUW_2017</name>
    <name evidence="5" type="ORF">ABUW_2028</name>
    <name evidence="6" type="ORF">EA686_18595</name>
</gene>
<keyword evidence="1" id="KW-0472">Membrane</keyword>
<protein>
    <submittedName>
        <fullName evidence="6">Alpha/beta hydrolase</fullName>
    </submittedName>
</protein>
<dbReference type="GO" id="GO:0016787">
    <property type="term" value="F:hydrolase activity"/>
    <property type="evidence" value="ECO:0007669"/>
    <property type="project" value="UniProtKB-KW"/>
</dbReference>
<dbReference type="EMBL" id="CP008706">
    <property type="protein sequence ID" value="AKA31736.1"/>
    <property type="molecule type" value="Genomic_DNA"/>
</dbReference>
<feature type="signal peptide" evidence="2">
    <location>
        <begin position="1"/>
        <end position="30"/>
    </location>
</feature>
<dbReference type="EMBL" id="RFDI01001170">
    <property type="protein sequence ID" value="RSR48166.1"/>
    <property type="molecule type" value="Genomic_DNA"/>
</dbReference>
<dbReference type="EMBL" id="CP008706">
    <property type="protein sequence ID" value="AKA31746.1"/>
    <property type="molecule type" value="Genomic_DNA"/>
</dbReference>
<accession>A0A0D5YHL0</accession>
<evidence type="ECO:0000313" key="6">
    <source>
        <dbReference type="EMBL" id="RSR48166.1"/>
    </source>
</evidence>
<dbReference type="Pfam" id="PF05356">
    <property type="entry name" value="Phage_Coat_B"/>
    <property type="match status" value="1"/>
</dbReference>
<proteinExistence type="predicted"/>
<evidence type="ECO:0000313" key="3">
    <source>
        <dbReference type="EMBL" id="AKA31736.1"/>
    </source>
</evidence>
<sequence length="72" mass="7336">MNTKKQVMLQRFKQAAVVATAAGVTAASNAAIDVTEITGELSGAQVAGATVAAAAILIPLGIKVFKYIRSAF</sequence>
<dbReference type="EMBL" id="CP008706">
    <property type="protein sequence ID" value="AKA31757.1"/>
    <property type="molecule type" value="Genomic_DNA"/>
</dbReference>
<keyword evidence="1" id="KW-1133">Transmembrane helix</keyword>
<evidence type="ECO:0000256" key="1">
    <source>
        <dbReference type="SAM" id="Phobius"/>
    </source>
</evidence>
<reference evidence="6 8" key="3">
    <citation type="submission" date="2018-10" db="EMBL/GenBank/DDBJ databases">
        <title>GWAS and RNA-Seq identify cryptic mechanisms of antimicrobial resistance in Acinetobacter baumannii.</title>
        <authorList>
            <person name="Sahl J.W."/>
        </authorList>
    </citation>
    <scope>NUCLEOTIDE SEQUENCE [LARGE SCALE GENOMIC DNA]</scope>
    <source>
        <strain evidence="6 8">TG28175</strain>
    </source>
</reference>
<evidence type="ECO:0000313" key="5">
    <source>
        <dbReference type="EMBL" id="AKA31757.1"/>
    </source>
</evidence>